<accession>A0A7R9JCM9</accession>
<feature type="region of interest" description="Disordered" evidence="1">
    <location>
        <begin position="1"/>
        <end position="25"/>
    </location>
</feature>
<evidence type="ECO:0000313" key="2">
    <source>
        <dbReference type="EMBL" id="CAD7576843.1"/>
    </source>
</evidence>
<sequence>MNPHLCGGRVENHLGKATPNSPDRDLNLDLPVLSSRAQHDKRVYLSTYNDPQEFLNIVIDYFCKIPLAVL</sequence>
<name>A0A7R9JCM9_TIMCA</name>
<proteinExistence type="predicted"/>
<dbReference type="AlphaFoldDB" id="A0A7R9JCM9"/>
<evidence type="ECO:0000256" key="1">
    <source>
        <dbReference type="SAM" id="MobiDB-lite"/>
    </source>
</evidence>
<dbReference type="EMBL" id="OE184753">
    <property type="protein sequence ID" value="CAD7576843.1"/>
    <property type="molecule type" value="Genomic_DNA"/>
</dbReference>
<gene>
    <name evidence="2" type="ORF">TCMB3V08_LOCUS9404</name>
</gene>
<protein>
    <submittedName>
        <fullName evidence="2">(California timema) hypothetical protein</fullName>
    </submittedName>
</protein>
<reference evidence="2" key="1">
    <citation type="submission" date="2020-11" db="EMBL/GenBank/DDBJ databases">
        <authorList>
            <person name="Tran Van P."/>
        </authorList>
    </citation>
    <scope>NUCLEOTIDE SEQUENCE</scope>
</reference>
<organism evidence="2">
    <name type="scientific">Timema californicum</name>
    <name type="common">California timema</name>
    <name type="synonym">Walking stick</name>
    <dbReference type="NCBI Taxonomy" id="61474"/>
    <lineage>
        <taxon>Eukaryota</taxon>
        <taxon>Metazoa</taxon>
        <taxon>Ecdysozoa</taxon>
        <taxon>Arthropoda</taxon>
        <taxon>Hexapoda</taxon>
        <taxon>Insecta</taxon>
        <taxon>Pterygota</taxon>
        <taxon>Neoptera</taxon>
        <taxon>Polyneoptera</taxon>
        <taxon>Phasmatodea</taxon>
        <taxon>Timematodea</taxon>
        <taxon>Timematoidea</taxon>
        <taxon>Timematidae</taxon>
        <taxon>Timema</taxon>
    </lineage>
</organism>